<protein>
    <submittedName>
        <fullName evidence="1">Uncharacterized protein</fullName>
    </submittedName>
</protein>
<name>A0ABT8VBQ4_9BACL</name>
<reference evidence="1" key="1">
    <citation type="submission" date="2023-07" db="EMBL/GenBank/DDBJ databases">
        <authorList>
            <person name="Aktuganov G."/>
            <person name="Boyko T."/>
            <person name="Delegan Y."/>
            <person name="Galimzianova N."/>
            <person name="Gilvanova E."/>
            <person name="Korobov V."/>
            <person name="Kuzmina L."/>
            <person name="Melentiev A."/>
            <person name="Milman P."/>
            <person name="Ryabova A."/>
            <person name="Stupak E."/>
            <person name="Yasakov T."/>
            <person name="Zharikova N."/>
            <person name="Zhurenko E."/>
        </authorList>
    </citation>
    <scope>NUCLEOTIDE SEQUENCE</scope>
    <source>
        <strain evidence="1">IB-739</strain>
    </source>
</reference>
<sequence length="47" mass="5252">MLNPFELEMQMLEQAKEAEKKASGSRFPRVPLMDWLVGVTAVSAMIA</sequence>
<comment type="caution">
    <text evidence="1">The sequence shown here is derived from an EMBL/GenBank/DDBJ whole genome shotgun (WGS) entry which is preliminary data.</text>
</comment>
<evidence type="ECO:0000313" key="1">
    <source>
        <dbReference type="EMBL" id="MDO3678374.1"/>
    </source>
</evidence>
<dbReference type="Proteomes" id="UP001168883">
    <property type="component" value="Unassembled WGS sequence"/>
</dbReference>
<organism evidence="1 2">
    <name type="scientific">Paenibacillus ehimensis</name>
    <dbReference type="NCBI Taxonomy" id="79264"/>
    <lineage>
        <taxon>Bacteria</taxon>
        <taxon>Bacillati</taxon>
        <taxon>Bacillota</taxon>
        <taxon>Bacilli</taxon>
        <taxon>Bacillales</taxon>
        <taxon>Paenibacillaceae</taxon>
        <taxon>Paenibacillus</taxon>
    </lineage>
</organism>
<dbReference type="EMBL" id="JAUMKJ010000017">
    <property type="protein sequence ID" value="MDO3678374.1"/>
    <property type="molecule type" value="Genomic_DNA"/>
</dbReference>
<dbReference type="RefSeq" id="WP_161782281.1">
    <property type="nucleotide sequence ID" value="NZ_JARLKN010000138.1"/>
</dbReference>
<proteinExistence type="predicted"/>
<accession>A0ABT8VBQ4</accession>
<gene>
    <name evidence="1" type="ORF">Q3C12_15285</name>
</gene>
<keyword evidence="2" id="KW-1185">Reference proteome</keyword>
<evidence type="ECO:0000313" key="2">
    <source>
        <dbReference type="Proteomes" id="UP001168883"/>
    </source>
</evidence>